<organism evidence="2 3">
    <name type="scientific">Anaerotalea alkaliphila</name>
    <dbReference type="NCBI Taxonomy" id="2662126"/>
    <lineage>
        <taxon>Bacteria</taxon>
        <taxon>Bacillati</taxon>
        <taxon>Bacillota</taxon>
        <taxon>Clostridia</taxon>
        <taxon>Eubacteriales</taxon>
        <taxon>Anaerotalea</taxon>
    </lineage>
</organism>
<comment type="caution">
    <text evidence="2">The sequence shown here is derived from an EMBL/GenBank/DDBJ whole genome shotgun (WGS) entry which is preliminary data.</text>
</comment>
<proteinExistence type="predicted"/>
<evidence type="ECO:0008006" key="4">
    <source>
        <dbReference type="Google" id="ProtNLM"/>
    </source>
</evidence>
<keyword evidence="3" id="KW-1185">Reference proteome</keyword>
<gene>
    <name evidence="2" type="ORF">GXN74_10820</name>
</gene>
<accession>A0A7X5KNP3</accession>
<evidence type="ECO:0000313" key="3">
    <source>
        <dbReference type="Proteomes" id="UP000461585"/>
    </source>
</evidence>
<reference evidence="2 3" key="1">
    <citation type="submission" date="2020-01" db="EMBL/GenBank/DDBJ databases">
        <title>Anaeroalcalibacter tamaniensis gen. nov., sp. nov., moderately halophilic strictly anaerobic fermenter bacterium from mud volcano of Taman peninsula.</title>
        <authorList>
            <person name="Frolova A."/>
            <person name="Merkel A.Y."/>
            <person name="Slobodkin A.I."/>
        </authorList>
    </citation>
    <scope>NUCLEOTIDE SEQUENCE [LARGE SCALE GENOMIC DNA]</scope>
    <source>
        <strain evidence="2 3">F-3ap</strain>
    </source>
</reference>
<evidence type="ECO:0000313" key="2">
    <source>
        <dbReference type="EMBL" id="NDL68234.1"/>
    </source>
</evidence>
<dbReference type="AlphaFoldDB" id="A0A7X5KNP3"/>
<keyword evidence="1" id="KW-1133">Transmembrane helix</keyword>
<dbReference type="Proteomes" id="UP000461585">
    <property type="component" value="Unassembled WGS sequence"/>
</dbReference>
<evidence type="ECO:0000256" key="1">
    <source>
        <dbReference type="SAM" id="Phobius"/>
    </source>
</evidence>
<sequence length="380" mass="42700">MKIHIFVSRNHGFSFVWVIMLMVLLSILGMALLSVSFAETQHAARSEKQLQTNYIARSGAEAGFKKISILDSQEDIEAFVQSANSLTGLKDNVLGNGEYDISYVVDESGYYIAIVADAVHSQDSAITSRVTLFVQSMIERLDNSGQWTECPKTWRRAANLWNDVNPNVNSELDYTGHAVVITGTPTKSPQNSINESIFRANVLVFRGQDNSGVTFMQQVNTNDISLDAEVIIFEGNVQLRDGSASVFLTCSEDVLGGTLSPWTYHSIVGFEDRDRYFDFIDADDPGEEDEDHPYNTYEFDLSENYGVMLLEGNAKDRYENMILSSGVYYYRNGADLNNLVEDDLIKAASDDPIIDEIYKKYGVPYIKSSINKYFYTDDME</sequence>
<keyword evidence="1" id="KW-0812">Transmembrane</keyword>
<dbReference type="RefSeq" id="WP_162370957.1">
    <property type="nucleotide sequence ID" value="NZ_JAAEEH010000031.1"/>
</dbReference>
<feature type="transmembrane region" description="Helical" evidence="1">
    <location>
        <begin position="12"/>
        <end position="38"/>
    </location>
</feature>
<dbReference type="EMBL" id="JAAEEH010000031">
    <property type="protein sequence ID" value="NDL68234.1"/>
    <property type="molecule type" value="Genomic_DNA"/>
</dbReference>
<keyword evidence="1" id="KW-0472">Membrane</keyword>
<protein>
    <recommendedName>
        <fullName evidence="4">Type 4 fimbrial biogenesis protein PilX N-terminal domain-containing protein</fullName>
    </recommendedName>
</protein>
<name>A0A7X5KNP3_9FIRM</name>